<evidence type="ECO:0000256" key="5">
    <source>
        <dbReference type="SAM" id="MobiDB-lite"/>
    </source>
</evidence>
<dbReference type="AlphaFoldDB" id="A0AA38PZQ7"/>
<keyword evidence="2 6" id="KW-0812">Transmembrane</keyword>
<organism evidence="7 8">
    <name type="scientific">Lentinula detonsa</name>
    <dbReference type="NCBI Taxonomy" id="2804962"/>
    <lineage>
        <taxon>Eukaryota</taxon>
        <taxon>Fungi</taxon>
        <taxon>Dikarya</taxon>
        <taxon>Basidiomycota</taxon>
        <taxon>Agaricomycotina</taxon>
        <taxon>Agaricomycetes</taxon>
        <taxon>Agaricomycetidae</taxon>
        <taxon>Agaricales</taxon>
        <taxon>Marasmiineae</taxon>
        <taxon>Omphalotaceae</taxon>
        <taxon>Lentinula</taxon>
    </lineage>
</organism>
<feature type="region of interest" description="Disordered" evidence="5">
    <location>
        <begin position="269"/>
        <end position="314"/>
    </location>
</feature>
<feature type="transmembrane region" description="Helical" evidence="6">
    <location>
        <begin position="156"/>
        <end position="174"/>
    </location>
</feature>
<keyword evidence="4 6" id="KW-0472">Membrane</keyword>
<protein>
    <recommendedName>
        <fullName evidence="9">PQ-loop-domain-containing protein</fullName>
    </recommendedName>
</protein>
<name>A0AA38PZQ7_9AGAR</name>
<evidence type="ECO:0000256" key="3">
    <source>
        <dbReference type="ARBA" id="ARBA00022989"/>
    </source>
</evidence>
<feature type="transmembrane region" description="Helical" evidence="6">
    <location>
        <begin position="231"/>
        <end position="254"/>
    </location>
</feature>
<dbReference type="PANTHER" id="PTHR16201">
    <property type="entry name" value="SEVEN TRANSMEMBRANE PROTEIN 1-RELATED"/>
    <property type="match status" value="1"/>
</dbReference>
<feature type="compositionally biased region" description="Polar residues" evidence="5">
    <location>
        <begin position="295"/>
        <end position="307"/>
    </location>
</feature>
<evidence type="ECO:0008006" key="9">
    <source>
        <dbReference type="Google" id="ProtNLM"/>
    </source>
</evidence>
<dbReference type="InterPro" id="IPR051415">
    <property type="entry name" value="LAAT-1"/>
</dbReference>
<feature type="transmembrane region" description="Helical" evidence="6">
    <location>
        <begin position="60"/>
        <end position="80"/>
    </location>
</feature>
<dbReference type="Pfam" id="PF04193">
    <property type="entry name" value="PQ-loop"/>
    <property type="match status" value="2"/>
</dbReference>
<reference evidence="7" key="1">
    <citation type="submission" date="2022-08" db="EMBL/GenBank/DDBJ databases">
        <authorList>
            <consortium name="DOE Joint Genome Institute"/>
            <person name="Min B."/>
            <person name="Riley R."/>
            <person name="Sierra-Patev S."/>
            <person name="Naranjo-Ortiz M."/>
            <person name="Looney B."/>
            <person name="Konkel Z."/>
            <person name="Slot J.C."/>
            <person name="Sakamoto Y."/>
            <person name="Steenwyk J.L."/>
            <person name="Rokas A."/>
            <person name="Carro J."/>
            <person name="Camarero S."/>
            <person name="Ferreira P."/>
            <person name="Molpeceres G."/>
            <person name="Ruiz-Duenas F.J."/>
            <person name="Serrano A."/>
            <person name="Henrissat B."/>
            <person name="Drula E."/>
            <person name="Hughes K.W."/>
            <person name="Mata J.L."/>
            <person name="Ishikawa N.K."/>
            <person name="Vargas-Isla R."/>
            <person name="Ushijima S."/>
            <person name="Smith C.A."/>
            <person name="Ahrendt S."/>
            <person name="Andreopoulos W."/>
            <person name="He G."/>
            <person name="Labutti K."/>
            <person name="Lipzen A."/>
            <person name="Ng V."/>
            <person name="Sandor L."/>
            <person name="Barry K."/>
            <person name="Martinez A.T."/>
            <person name="Xiao Y."/>
            <person name="Gibbons J.G."/>
            <person name="Terashima K."/>
            <person name="Hibbett D.S."/>
            <person name="Grigoriev I.V."/>
        </authorList>
    </citation>
    <scope>NUCLEOTIDE SEQUENCE</scope>
    <source>
        <strain evidence="7">TFB7829</strain>
    </source>
</reference>
<evidence type="ECO:0000256" key="2">
    <source>
        <dbReference type="ARBA" id="ARBA00022692"/>
    </source>
</evidence>
<keyword evidence="3 6" id="KW-1133">Transmembrane helix</keyword>
<dbReference type="EMBL" id="MU801979">
    <property type="protein sequence ID" value="KAJ3984763.1"/>
    <property type="molecule type" value="Genomic_DNA"/>
</dbReference>
<feature type="transmembrane region" description="Helical" evidence="6">
    <location>
        <begin position="116"/>
        <end position="136"/>
    </location>
</feature>
<evidence type="ECO:0000256" key="1">
    <source>
        <dbReference type="ARBA" id="ARBA00004141"/>
    </source>
</evidence>
<evidence type="ECO:0000256" key="6">
    <source>
        <dbReference type="SAM" id="Phobius"/>
    </source>
</evidence>
<dbReference type="SMART" id="SM00679">
    <property type="entry name" value="CTNS"/>
    <property type="match status" value="2"/>
</dbReference>
<dbReference type="Proteomes" id="UP001163850">
    <property type="component" value="Unassembled WGS sequence"/>
</dbReference>
<evidence type="ECO:0000313" key="7">
    <source>
        <dbReference type="EMBL" id="KAJ3984763.1"/>
    </source>
</evidence>
<comment type="caution">
    <text evidence="7">The sequence shown here is derived from an EMBL/GenBank/DDBJ whole genome shotgun (WGS) entry which is preliminary data.</text>
</comment>
<dbReference type="PANTHER" id="PTHR16201:SF37">
    <property type="entry name" value="PQ-LOOP REPEAT-CONTAINING PROTEIN"/>
    <property type="match status" value="1"/>
</dbReference>
<accession>A0AA38PZQ7</accession>
<comment type="subcellular location">
    <subcellularLocation>
        <location evidence="1">Membrane</location>
        <topology evidence="1">Multi-pass membrane protein</topology>
    </subcellularLocation>
</comment>
<evidence type="ECO:0000256" key="4">
    <source>
        <dbReference type="ARBA" id="ARBA00023136"/>
    </source>
</evidence>
<evidence type="ECO:0000313" key="8">
    <source>
        <dbReference type="Proteomes" id="UP001163850"/>
    </source>
</evidence>
<dbReference type="Gene3D" id="1.20.1280.290">
    <property type="match status" value="2"/>
</dbReference>
<proteinExistence type="predicted"/>
<dbReference type="InterPro" id="IPR006603">
    <property type="entry name" value="PQ-loop_rpt"/>
</dbReference>
<feature type="transmembrane region" description="Helical" evidence="6">
    <location>
        <begin position="181"/>
        <end position="203"/>
    </location>
</feature>
<feature type="compositionally biased region" description="Polar residues" evidence="5">
    <location>
        <begin position="271"/>
        <end position="283"/>
    </location>
</feature>
<dbReference type="GO" id="GO:0016020">
    <property type="term" value="C:membrane"/>
    <property type="evidence" value="ECO:0007669"/>
    <property type="project" value="UniProtKB-SubCell"/>
</dbReference>
<sequence>MPVNSVAENVFGTSGVLAKKYTKLSKWIYYAFPEGTVCWTIQLVPQLWKSYREKDTTGLSDWMILAWGVAGAFLGTYSIVKNLNIPLILQPQLFSVLTMASWAQCQYYGRKRPLRVTLLLFFCGCVILGGFEVGTIYALRPSFNRGDRSGTEGTEFFGIMSTVLIAISFIPQYYEIYKRKEVIGISIWFMTVDLLGKCCFSAVDSPFPYRSPIGGVFSDLSLVFKSGVFDIVPAVTYSLVVVMDGAVILAAWILNPRARRLRLQRQEPEVSESSINRSTTGMVQTERVPAPIDSESPSETAATSPRSSCLLEKV</sequence>
<gene>
    <name evidence="7" type="ORF">F5890DRAFT_1260109</name>
</gene>